<comment type="similarity">
    <text evidence="2">Belongs to the glycosyltransferase 47 family.</text>
</comment>
<feature type="domain" description="Exostosin GT47" evidence="4">
    <location>
        <begin position="86"/>
        <end position="416"/>
    </location>
</feature>
<keyword evidence="3" id="KW-0333">Golgi apparatus</keyword>
<name>A0A061R058_9CHLO</name>
<reference evidence="5" key="1">
    <citation type="submission" date="2014-05" db="EMBL/GenBank/DDBJ databases">
        <title>The transcriptome of the halophilic microalga Tetraselmis sp. GSL018 isolated from the Great Salt Lake, Utah.</title>
        <authorList>
            <person name="Jinkerson R.E."/>
            <person name="D'Adamo S."/>
            <person name="Posewitz M.C."/>
        </authorList>
    </citation>
    <scope>NUCLEOTIDE SEQUENCE</scope>
    <source>
        <strain evidence="5">GSL018</strain>
    </source>
</reference>
<evidence type="ECO:0000256" key="1">
    <source>
        <dbReference type="ARBA" id="ARBA00004323"/>
    </source>
</evidence>
<dbReference type="GO" id="GO:0016757">
    <property type="term" value="F:glycosyltransferase activity"/>
    <property type="evidence" value="ECO:0007669"/>
    <property type="project" value="InterPro"/>
</dbReference>
<evidence type="ECO:0000256" key="3">
    <source>
        <dbReference type="ARBA" id="ARBA00023034"/>
    </source>
</evidence>
<comment type="subcellular location">
    <subcellularLocation>
        <location evidence="1">Golgi apparatus membrane</location>
        <topology evidence="1">Single-pass type II membrane protein</topology>
    </subcellularLocation>
</comment>
<gene>
    <name evidence="5" type="ORF">TSPGSL018_19419</name>
</gene>
<evidence type="ECO:0000313" key="5">
    <source>
        <dbReference type="EMBL" id="JAC63936.1"/>
    </source>
</evidence>
<dbReference type="Pfam" id="PF03016">
    <property type="entry name" value="Exostosin_GT47"/>
    <property type="match status" value="1"/>
</dbReference>
<evidence type="ECO:0000259" key="4">
    <source>
        <dbReference type="Pfam" id="PF03016"/>
    </source>
</evidence>
<protein>
    <recommendedName>
        <fullName evidence="4">Exostosin GT47 domain-containing protein</fullName>
    </recommendedName>
</protein>
<accession>A0A061R058</accession>
<evidence type="ECO:0000256" key="2">
    <source>
        <dbReference type="ARBA" id="ARBA00010271"/>
    </source>
</evidence>
<dbReference type="PANTHER" id="PTHR11062">
    <property type="entry name" value="EXOSTOSIN HEPARAN SULFATE GLYCOSYLTRANSFERASE -RELATED"/>
    <property type="match status" value="1"/>
</dbReference>
<dbReference type="InterPro" id="IPR040911">
    <property type="entry name" value="Exostosin_GT47"/>
</dbReference>
<sequence length="505" mass="57680">MTIGTQLGLCRTFCLVSSVCVLGLFARQCVGFSWQPSRRGVFRTSHRTHRNKEWRGFYEKAYNRTERASKDSDVTTPYWEDCPTPRPLKVYIYPEDDYGIAWKRCNVTSTEGFHAFIRRAKNSNTLPELFWLQQLQLHPYRTLHPEEADLFVLPVFLAANARNLCGPAAINLQRVISALKASPWYQRKQGRDHMLLSVDFNVQPLFFTHPGRFGKPLYTGNKLHELWYYTQNFILAAKMHTGNTHTTLATPNKSKDRCIIPVPVVSPYGVSHRNCTEAQETKRTGTDGPFFSCPSAGHEATFEDYESERNFTMFFLGQADTRAAYTTRRVAVKVLPPLKGPNFFAVLDRKASLGACFRDKTPQEGCSLTRYNTTVYAENLRRSKFSIFASGDDPNSSRLYDAFAAGTISIKLSDRFFSHVAAFKCEVPWRDALVLLNERAFQATPRTVLERKLGPLLESDAGRAQWRRTWAVQRRVADDVLWHTPSSRVADNILKDVSRFCLLPE</sequence>
<dbReference type="AlphaFoldDB" id="A0A061R058"/>
<dbReference type="EMBL" id="GBEZ01022925">
    <property type="protein sequence ID" value="JAC63936.1"/>
    <property type="molecule type" value="Transcribed_RNA"/>
</dbReference>
<dbReference type="GO" id="GO:0000139">
    <property type="term" value="C:Golgi membrane"/>
    <property type="evidence" value="ECO:0007669"/>
    <property type="project" value="UniProtKB-SubCell"/>
</dbReference>
<dbReference type="InterPro" id="IPR004263">
    <property type="entry name" value="Exostosin"/>
</dbReference>
<proteinExistence type="inferred from homology"/>
<organism evidence="5">
    <name type="scientific">Tetraselmis sp. GSL018</name>
    <dbReference type="NCBI Taxonomy" id="582737"/>
    <lineage>
        <taxon>Eukaryota</taxon>
        <taxon>Viridiplantae</taxon>
        <taxon>Chlorophyta</taxon>
        <taxon>core chlorophytes</taxon>
        <taxon>Chlorodendrophyceae</taxon>
        <taxon>Chlorodendrales</taxon>
        <taxon>Chlorodendraceae</taxon>
        <taxon>Tetraselmis</taxon>
    </lineage>
</organism>